<evidence type="ECO:0000256" key="2">
    <source>
        <dbReference type="ARBA" id="ARBA00022448"/>
    </source>
</evidence>
<feature type="domain" description="Cation/H+ exchanger transmembrane" evidence="10">
    <location>
        <begin position="12"/>
        <end position="399"/>
    </location>
</feature>
<evidence type="ECO:0000259" key="10">
    <source>
        <dbReference type="Pfam" id="PF00999"/>
    </source>
</evidence>
<feature type="transmembrane region" description="Helical" evidence="9">
    <location>
        <begin position="234"/>
        <end position="258"/>
    </location>
</feature>
<accession>A0A6F8ZK79</accession>
<keyword evidence="8 9" id="KW-0472">Membrane</keyword>
<dbReference type="GO" id="GO:1902600">
    <property type="term" value="P:proton transmembrane transport"/>
    <property type="evidence" value="ECO:0007669"/>
    <property type="project" value="InterPro"/>
</dbReference>
<keyword evidence="5 9" id="KW-0812">Transmembrane</keyword>
<dbReference type="GO" id="GO:0005886">
    <property type="term" value="C:plasma membrane"/>
    <property type="evidence" value="ECO:0007669"/>
    <property type="project" value="UniProtKB-SubCell"/>
</dbReference>
<evidence type="ECO:0000256" key="4">
    <source>
        <dbReference type="ARBA" id="ARBA00022475"/>
    </source>
</evidence>
<gene>
    <name evidence="11" type="ORF">R50_2366</name>
</gene>
<dbReference type="Gene3D" id="1.20.1530.20">
    <property type="match status" value="1"/>
</dbReference>
<feature type="transmembrane region" description="Helical" evidence="9">
    <location>
        <begin position="375"/>
        <end position="398"/>
    </location>
</feature>
<evidence type="ECO:0000256" key="6">
    <source>
        <dbReference type="ARBA" id="ARBA00022989"/>
    </source>
</evidence>
<keyword evidence="12" id="KW-1185">Reference proteome</keyword>
<dbReference type="PANTHER" id="PTHR32507">
    <property type="entry name" value="NA(+)/H(+) ANTIPORTER 1"/>
    <property type="match status" value="1"/>
</dbReference>
<dbReference type="AlphaFoldDB" id="A0A6F8ZK79"/>
<feature type="transmembrane region" description="Helical" evidence="9">
    <location>
        <begin position="279"/>
        <end position="297"/>
    </location>
</feature>
<name>A0A6F8ZK79_9FIRM</name>
<keyword evidence="7" id="KW-0406">Ion transport</keyword>
<feature type="transmembrane region" description="Helical" evidence="9">
    <location>
        <begin position="6"/>
        <end position="22"/>
    </location>
</feature>
<dbReference type="InterPro" id="IPR006153">
    <property type="entry name" value="Cation/H_exchanger_TM"/>
</dbReference>
<evidence type="ECO:0000256" key="3">
    <source>
        <dbReference type="ARBA" id="ARBA00022449"/>
    </source>
</evidence>
<dbReference type="Pfam" id="PF00999">
    <property type="entry name" value="Na_H_Exchanger"/>
    <property type="match status" value="1"/>
</dbReference>
<keyword evidence="2" id="KW-0813">Transport</keyword>
<evidence type="ECO:0000313" key="11">
    <source>
        <dbReference type="EMBL" id="CAB1129863.1"/>
    </source>
</evidence>
<evidence type="ECO:0000256" key="5">
    <source>
        <dbReference type="ARBA" id="ARBA00022692"/>
    </source>
</evidence>
<evidence type="ECO:0000256" key="9">
    <source>
        <dbReference type="SAM" id="Phobius"/>
    </source>
</evidence>
<dbReference type="EMBL" id="LR778114">
    <property type="protein sequence ID" value="CAB1129863.1"/>
    <property type="molecule type" value="Genomic_DNA"/>
</dbReference>
<feature type="transmembrane region" description="Helical" evidence="9">
    <location>
        <begin position="58"/>
        <end position="77"/>
    </location>
</feature>
<feature type="transmembrane region" description="Helical" evidence="9">
    <location>
        <begin position="89"/>
        <end position="113"/>
    </location>
</feature>
<feature type="transmembrane region" description="Helical" evidence="9">
    <location>
        <begin position="309"/>
        <end position="332"/>
    </location>
</feature>
<dbReference type="PANTHER" id="PTHR32507:SF0">
    <property type="entry name" value="NA(+)_H(+) ANTIPORTER 2-RELATED"/>
    <property type="match status" value="1"/>
</dbReference>
<organism evidence="11 12">
    <name type="scientific">Candidatus Hydrogenisulfobacillus filiaventi</name>
    <dbReference type="NCBI Taxonomy" id="2707344"/>
    <lineage>
        <taxon>Bacteria</taxon>
        <taxon>Bacillati</taxon>
        <taxon>Bacillota</taxon>
        <taxon>Clostridia</taxon>
        <taxon>Eubacteriales</taxon>
        <taxon>Clostridiales Family XVII. Incertae Sedis</taxon>
        <taxon>Candidatus Hydrogenisulfobacillus</taxon>
    </lineage>
</organism>
<dbReference type="InterPro" id="IPR038770">
    <property type="entry name" value="Na+/solute_symporter_sf"/>
</dbReference>
<dbReference type="GO" id="GO:0015297">
    <property type="term" value="F:antiporter activity"/>
    <property type="evidence" value="ECO:0007669"/>
    <property type="project" value="UniProtKB-KW"/>
</dbReference>
<proteinExistence type="predicted"/>
<evidence type="ECO:0000256" key="7">
    <source>
        <dbReference type="ARBA" id="ARBA00023065"/>
    </source>
</evidence>
<evidence type="ECO:0000256" key="1">
    <source>
        <dbReference type="ARBA" id="ARBA00004651"/>
    </source>
</evidence>
<keyword evidence="6 9" id="KW-1133">Transmembrane helix</keyword>
<sequence>MTGSGTAVLAVVTAVLAGAVLWSRLTEGPHIPDVAAFLLWGVVLGPAGLDWLHWRPGGAAGGFILSAGTAVILFWGGRELRLPRLGRRWGSVALLATVGVAVSTAVTGAGMHWMLGWPWGRALLVGAILAPTDPASLIPVFRRVPVARGVQEVATAESAFNDATGAALVGVLLPAALHGTAPAWQSGGILFLRTLGLGAVVGVAAGWAALWLIAPRGGAWLRPMGSMVLVLTAWGALVLAGTAGGSGYLAAFTAGLVTGNPGMAGFRLPPRSRRLEEHWGNLLLFVFRALIFALLGSRITPGALVAAGWGPWAVTGVLVLVARPLAVLVSLAPVRRPPWRRSELLLLMWVRETGVIPAALAGAVAAAGVPGAATMVATVFAAALVTLGGQATTTGWVARRLGLARAGAEAEI</sequence>
<protein>
    <submittedName>
        <fullName evidence="11">Cell volume regulation protein A</fullName>
    </submittedName>
</protein>
<dbReference type="KEGG" id="hfv:R50_2366"/>
<keyword evidence="4" id="KW-1003">Cell membrane</keyword>
<feature type="transmembrane region" description="Helical" evidence="9">
    <location>
        <begin position="344"/>
        <end position="369"/>
    </location>
</feature>
<evidence type="ECO:0000313" key="12">
    <source>
        <dbReference type="Proteomes" id="UP000503399"/>
    </source>
</evidence>
<keyword evidence="3" id="KW-0050">Antiport</keyword>
<reference evidence="11 12" key="1">
    <citation type="submission" date="2020-02" db="EMBL/GenBank/DDBJ databases">
        <authorList>
            <person name="Hogendoorn C."/>
        </authorList>
    </citation>
    <scope>NUCLEOTIDE SEQUENCE [LARGE SCALE GENOMIC DNA]</scope>
    <source>
        <strain evidence="11">R501</strain>
    </source>
</reference>
<dbReference type="Proteomes" id="UP000503399">
    <property type="component" value="Chromosome"/>
</dbReference>
<feature type="transmembrane region" description="Helical" evidence="9">
    <location>
        <begin position="190"/>
        <end position="214"/>
    </location>
</feature>
<evidence type="ECO:0000256" key="8">
    <source>
        <dbReference type="ARBA" id="ARBA00023136"/>
    </source>
</evidence>
<comment type="subcellular location">
    <subcellularLocation>
        <location evidence="1">Cell membrane</location>
        <topology evidence="1">Multi-pass membrane protein</topology>
    </subcellularLocation>
</comment>